<evidence type="ECO:0000313" key="3">
    <source>
        <dbReference type="Proteomes" id="UP000008888"/>
    </source>
</evidence>
<dbReference type="AlphaFoldDB" id="G0A7A6"/>
<accession>G0A7A6</accession>
<feature type="region of interest" description="Disordered" evidence="1">
    <location>
        <begin position="23"/>
        <end position="50"/>
    </location>
</feature>
<protein>
    <submittedName>
        <fullName evidence="2">Uncharacterized protein</fullName>
    </submittedName>
</protein>
<dbReference type="HOGENOM" id="CLU_3119665_0_0_6"/>
<feature type="compositionally biased region" description="Basic and acidic residues" evidence="1">
    <location>
        <begin position="23"/>
        <end position="38"/>
    </location>
</feature>
<dbReference type="KEGG" id="mmt:Metme_0962"/>
<gene>
    <name evidence="2" type="ordered locus">Metme_0962</name>
</gene>
<dbReference type="EMBL" id="CP002738">
    <property type="protein sequence ID" value="AEF99399.1"/>
    <property type="molecule type" value="Genomic_DNA"/>
</dbReference>
<evidence type="ECO:0000256" key="1">
    <source>
        <dbReference type="SAM" id="MobiDB-lite"/>
    </source>
</evidence>
<sequence length="50" mass="5470">MCAGMKLRPASAVPVVGMGVFRHDRQPQGRQPLPEHSHAKNPALIGIEQR</sequence>
<dbReference type="STRING" id="857087.Metme_0962"/>
<dbReference type="Proteomes" id="UP000008888">
    <property type="component" value="Chromosome"/>
</dbReference>
<reference evidence="2 3" key="1">
    <citation type="journal article" date="2011" name="J. Bacteriol.">
        <title>Complete Genome Sequence of the Aerobic Marine Methanotroph Methylomonas methanica MC09.</title>
        <authorList>
            <person name="Boden R."/>
            <person name="Cunliffe M."/>
            <person name="Scanlan J."/>
            <person name="Moussard H."/>
            <person name="Kits K.D."/>
            <person name="Klotz M.G."/>
            <person name="Jetten M.S."/>
            <person name="Vuilleumier S."/>
            <person name="Han J."/>
            <person name="Peters L."/>
            <person name="Mikhailova N."/>
            <person name="Teshima H."/>
            <person name="Tapia R."/>
            <person name="Kyrpides N."/>
            <person name="Ivanova N."/>
            <person name="Pagani I."/>
            <person name="Cheng J.F."/>
            <person name="Goodwin L."/>
            <person name="Han C."/>
            <person name="Hauser L."/>
            <person name="Land M.L."/>
            <person name="Lapidus A."/>
            <person name="Lucas S."/>
            <person name="Pitluck S."/>
            <person name="Woyke T."/>
            <person name="Stein L."/>
            <person name="Murrell J.C."/>
        </authorList>
    </citation>
    <scope>NUCLEOTIDE SEQUENCE [LARGE SCALE GENOMIC DNA]</scope>
    <source>
        <strain evidence="2 3">MC09</strain>
    </source>
</reference>
<name>G0A7A6_METMM</name>
<keyword evidence="3" id="KW-1185">Reference proteome</keyword>
<proteinExistence type="predicted"/>
<organism evidence="2 3">
    <name type="scientific">Methylomonas methanica (strain DSM 25384 / MC09)</name>
    <dbReference type="NCBI Taxonomy" id="857087"/>
    <lineage>
        <taxon>Bacteria</taxon>
        <taxon>Pseudomonadati</taxon>
        <taxon>Pseudomonadota</taxon>
        <taxon>Gammaproteobacteria</taxon>
        <taxon>Methylococcales</taxon>
        <taxon>Methylococcaceae</taxon>
        <taxon>Methylomonas</taxon>
    </lineage>
</organism>
<reference evidence="3" key="3">
    <citation type="submission" date="2011-05" db="EMBL/GenBank/DDBJ databases">
        <title>Complete sequence of Methylomonas methanica MC09.</title>
        <authorList>
            <consortium name="US DOE Joint Genome Institute"/>
            <person name="Lucas S."/>
            <person name="Han J."/>
            <person name="Lapidus A."/>
            <person name="Cheng J.-F."/>
            <person name="Goodwin L."/>
            <person name="Pitluck S."/>
            <person name="Peters L."/>
            <person name="Mikhailova N."/>
            <person name="Teshima H."/>
            <person name="Han C."/>
            <person name="Tapia R."/>
            <person name="Land M."/>
            <person name="Hauser L."/>
            <person name="Kyrpides N."/>
            <person name="Ivanova N."/>
            <person name="Pagani I."/>
            <person name="Stein L."/>
            <person name="Woyke T."/>
        </authorList>
    </citation>
    <scope>NUCLEOTIDE SEQUENCE [LARGE SCALE GENOMIC DNA]</scope>
    <source>
        <strain evidence="3">MC09</strain>
    </source>
</reference>
<evidence type="ECO:0000313" key="2">
    <source>
        <dbReference type="EMBL" id="AEF99399.1"/>
    </source>
</evidence>
<reference key="2">
    <citation type="submission" date="2011-05" db="EMBL/GenBank/DDBJ databases">
        <title>Complete genome sequence of the aerobic marine methanotroph Methylomonas methanica MC09.</title>
        <authorList>
            <person name="Boden R."/>
            <person name="Cunliffe M."/>
            <person name="Scanlan J."/>
            <person name="Moussard H."/>
            <person name="Kits K.D."/>
            <person name="Klotz M."/>
            <person name="Jetten M."/>
            <person name="Vuilleumier S."/>
            <person name="Han J."/>
            <person name="Peters L."/>
            <person name="Mikhailova N."/>
            <person name="Teshima H."/>
            <person name="Tapia R."/>
            <person name="Kyrpides N."/>
            <person name="Ivanova N."/>
            <person name="Pagani I."/>
            <person name="Cheng J.-F."/>
            <person name="Goodwin L."/>
            <person name="Han C."/>
            <person name="Hauser L."/>
            <person name="Land M."/>
            <person name="Lapidus A."/>
            <person name="Lucas S."/>
            <person name="Pitluck S."/>
            <person name="Woyke T."/>
            <person name="Stein L.Y."/>
            <person name="Murrell C."/>
        </authorList>
    </citation>
    <scope>NUCLEOTIDE SEQUENCE</scope>
    <source>
        <strain>MC09</strain>
    </source>
</reference>